<evidence type="ECO:0000313" key="2">
    <source>
        <dbReference type="Proteomes" id="UP001162162"/>
    </source>
</evidence>
<keyword evidence="2" id="KW-1185">Reference proteome</keyword>
<accession>A0AAV8YK60</accession>
<dbReference type="Proteomes" id="UP001162162">
    <property type="component" value="Unassembled WGS sequence"/>
</dbReference>
<dbReference type="AlphaFoldDB" id="A0AAV8YK60"/>
<protein>
    <submittedName>
        <fullName evidence="1">Uncharacterized protein</fullName>
    </submittedName>
</protein>
<evidence type="ECO:0000313" key="1">
    <source>
        <dbReference type="EMBL" id="KAJ8951693.1"/>
    </source>
</evidence>
<name>A0AAV8YK60_9CUCU</name>
<proteinExistence type="predicted"/>
<comment type="caution">
    <text evidence="1">The sequence shown here is derived from an EMBL/GenBank/DDBJ whole genome shotgun (WGS) entry which is preliminary data.</text>
</comment>
<sequence>MSVTRNKTNCPIFGSPVELTMLSTREQVLRYYNFIRLKKQSAGEHKPRVSEIYNEIAITLEEIFNKASIPVVHRVTIINQIRKEHERLNNVLKSYSEAHRETTSFKNKVTKLKENASHLFDIASCKWKIFAEVNNPAIDKTYGNGQWRLALTFHLSCGKVHKSCHRSIIRSLWCRCQRWIHKDKTLGQEVDAEL</sequence>
<reference evidence="1" key="1">
    <citation type="journal article" date="2023" name="Insect Mol. Biol.">
        <title>Genome sequencing provides insights into the evolution of gene families encoding plant cell wall-degrading enzymes in longhorned beetles.</title>
        <authorList>
            <person name="Shin N.R."/>
            <person name="Okamura Y."/>
            <person name="Kirsch R."/>
            <person name="Pauchet Y."/>
        </authorList>
    </citation>
    <scope>NUCLEOTIDE SEQUENCE</scope>
    <source>
        <strain evidence="1">AMC_N1</strain>
    </source>
</reference>
<gene>
    <name evidence="1" type="ORF">NQ318_012235</name>
</gene>
<organism evidence="1 2">
    <name type="scientific">Aromia moschata</name>
    <dbReference type="NCBI Taxonomy" id="1265417"/>
    <lineage>
        <taxon>Eukaryota</taxon>
        <taxon>Metazoa</taxon>
        <taxon>Ecdysozoa</taxon>
        <taxon>Arthropoda</taxon>
        <taxon>Hexapoda</taxon>
        <taxon>Insecta</taxon>
        <taxon>Pterygota</taxon>
        <taxon>Neoptera</taxon>
        <taxon>Endopterygota</taxon>
        <taxon>Coleoptera</taxon>
        <taxon>Polyphaga</taxon>
        <taxon>Cucujiformia</taxon>
        <taxon>Chrysomeloidea</taxon>
        <taxon>Cerambycidae</taxon>
        <taxon>Cerambycinae</taxon>
        <taxon>Callichromatini</taxon>
        <taxon>Aromia</taxon>
    </lineage>
</organism>
<dbReference type="EMBL" id="JAPWTK010000080">
    <property type="protein sequence ID" value="KAJ8951693.1"/>
    <property type="molecule type" value="Genomic_DNA"/>
</dbReference>